<accession>A0AAW3YSP7</accession>
<dbReference type="PRINTS" id="PR00368">
    <property type="entry name" value="FADPNR"/>
</dbReference>
<dbReference type="PRINTS" id="PR00469">
    <property type="entry name" value="PNDRDTASEII"/>
</dbReference>
<dbReference type="GO" id="GO:0050660">
    <property type="term" value="F:flavin adenine dinucleotide binding"/>
    <property type="evidence" value="ECO:0007669"/>
    <property type="project" value="TreeGrafter"/>
</dbReference>
<dbReference type="SUPFAM" id="SSF51905">
    <property type="entry name" value="FAD/NAD(P)-binding domain"/>
    <property type="match status" value="2"/>
</dbReference>
<dbReference type="PANTHER" id="PTHR43539">
    <property type="entry name" value="FLAVIN-BINDING MONOOXYGENASE-LIKE PROTEIN (AFU_ORTHOLOGUE AFUA_4G09220)"/>
    <property type="match status" value="1"/>
</dbReference>
<dbReference type="AlphaFoldDB" id="A0AAW3YSP7"/>
<comment type="caution">
    <text evidence="2">The sequence shown here is derived from an EMBL/GenBank/DDBJ whole genome shotgun (WGS) entry which is preliminary data.</text>
</comment>
<reference evidence="2" key="1">
    <citation type="submission" date="2020-09" db="EMBL/GenBank/DDBJ databases">
        <authorList>
            <person name="Palma L."/>
            <person name="Caballero P."/>
            <person name="Berry C."/>
            <person name="Del Valle E."/>
        </authorList>
    </citation>
    <scope>NUCLEOTIDE SEQUENCE</scope>
    <source>
        <strain evidence="2">M</strain>
    </source>
</reference>
<dbReference type="EMBL" id="JACXBF010000202">
    <property type="protein sequence ID" value="MBD2800606.1"/>
    <property type="molecule type" value="Genomic_DNA"/>
</dbReference>
<protein>
    <submittedName>
        <fullName evidence="2">NAD(P)/FAD-dependent oxidoreductase</fullName>
    </submittedName>
</protein>
<evidence type="ECO:0000256" key="1">
    <source>
        <dbReference type="ARBA" id="ARBA00023002"/>
    </source>
</evidence>
<dbReference type="GO" id="GO:0004497">
    <property type="term" value="F:monooxygenase activity"/>
    <property type="evidence" value="ECO:0007669"/>
    <property type="project" value="TreeGrafter"/>
</dbReference>
<dbReference type="Pfam" id="PF13738">
    <property type="entry name" value="Pyr_redox_3"/>
    <property type="match status" value="1"/>
</dbReference>
<keyword evidence="1" id="KW-0560">Oxidoreductase</keyword>
<dbReference type="InterPro" id="IPR036188">
    <property type="entry name" value="FAD/NAD-bd_sf"/>
</dbReference>
<dbReference type="Proteomes" id="UP001193920">
    <property type="component" value="Unassembled WGS sequence"/>
</dbReference>
<evidence type="ECO:0000313" key="2">
    <source>
        <dbReference type="EMBL" id="MBD2800606.1"/>
    </source>
</evidence>
<reference evidence="2" key="2">
    <citation type="journal article" date="2024" name="Toxins">
        <title>Genome Sequence Analysis of Native Xenorhabdus Strains Isolated from Entomopathogenic Nematodes in Argentina.</title>
        <authorList>
            <person name="Palma L."/>
            <person name="Frizzo L."/>
            <person name="Kaiser S."/>
            <person name="Berry C."/>
            <person name="Caballero P."/>
            <person name="Bode H.B."/>
            <person name="Del Valle E.E."/>
        </authorList>
    </citation>
    <scope>NUCLEOTIDE SEQUENCE</scope>
    <source>
        <strain evidence="2">M</strain>
    </source>
</reference>
<dbReference type="Gene3D" id="3.50.50.60">
    <property type="entry name" value="FAD/NAD(P)-binding domain"/>
    <property type="match status" value="1"/>
</dbReference>
<dbReference type="InterPro" id="IPR050982">
    <property type="entry name" value="Auxin_biosynth/cation_transpt"/>
</dbReference>
<name>A0AAW3YSP7_9GAMM</name>
<sequence length="364" mass="40826">MMNVDCLIVGAGQAGLTLAVMLNKKKINTLLLEQNQRIGDAWRRRPDNMLLFTSRMMSQLPDFPLPGTPDGYPSKDEIADYLERYAHHHNLNIQTETKIVSVKHQDGLFTLTTEQGEQFSSPCLINATGANQIAITPEIAHHLSDSVQQLTADNYRNPKQFKAGSRIAVIGDGASGRQIAQELSSSMQVTLFCGPPRPLLPNRIMGKDLFWWLSKIRILYADTSSLIGKIMQRRNPLPCRELNNRYLSSLNVQIAKRLVKVKQKTLFDQEGKKYTTDGVIWCVGYKEVTDWLTLPNVSNSQGFICESGNKNGGKTPHPGLFLIGRKWLSSRSSELLLGMNKDAQRVANLVEQYLATHPNVKHKT</sequence>
<organism evidence="2">
    <name type="scientific">Xenorhabdus szentirmaii</name>
    <dbReference type="NCBI Taxonomy" id="290112"/>
    <lineage>
        <taxon>Bacteria</taxon>
        <taxon>Pseudomonadati</taxon>
        <taxon>Pseudomonadota</taxon>
        <taxon>Gammaproteobacteria</taxon>
        <taxon>Enterobacterales</taxon>
        <taxon>Morganellaceae</taxon>
        <taxon>Xenorhabdus</taxon>
    </lineage>
</organism>
<dbReference type="PANTHER" id="PTHR43539:SF78">
    <property type="entry name" value="FLAVIN-CONTAINING MONOOXYGENASE"/>
    <property type="match status" value="1"/>
</dbReference>
<proteinExistence type="predicted"/>
<gene>
    <name evidence="2" type="ORF">ID854_09090</name>
</gene>